<name>A0ABQ3M834_9PSEU</name>
<evidence type="ECO:0000313" key="2">
    <source>
        <dbReference type="Proteomes" id="UP000605568"/>
    </source>
</evidence>
<proteinExistence type="predicted"/>
<sequence length="71" mass="7597">MLWIRISRKRAARPQVTGPPAIDGADRSVTGRGVVRGVRSYGAAVWVTLIRMDAPKDLLKVGAPGVAAKCR</sequence>
<dbReference type="Proteomes" id="UP000605568">
    <property type="component" value="Unassembled WGS sequence"/>
</dbReference>
<evidence type="ECO:0000313" key="1">
    <source>
        <dbReference type="EMBL" id="GHH35364.1"/>
    </source>
</evidence>
<protein>
    <submittedName>
        <fullName evidence="1">Uncharacterized protein</fullName>
    </submittedName>
</protein>
<comment type="caution">
    <text evidence="1">The sequence shown here is derived from an EMBL/GenBank/DDBJ whole genome shotgun (WGS) entry which is preliminary data.</text>
</comment>
<dbReference type="EMBL" id="BNAR01000003">
    <property type="protein sequence ID" value="GHH35364.1"/>
    <property type="molecule type" value="Genomic_DNA"/>
</dbReference>
<keyword evidence="2" id="KW-1185">Reference proteome</keyword>
<gene>
    <name evidence="1" type="ORF">GCM10017774_20330</name>
</gene>
<organism evidence="1 2">
    <name type="scientific">Lentzea cavernae</name>
    <dbReference type="NCBI Taxonomy" id="2020703"/>
    <lineage>
        <taxon>Bacteria</taxon>
        <taxon>Bacillati</taxon>
        <taxon>Actinomycetota</taxon>
        <taxon>Actinomycetes</taxon>
        <taxon>Pseudonocardiales</taxon>
        <taxon>Pseudonocardiaceae</taxon>
        <taxon>Lentzea</taxon>
    </lineage>
</organism>
<accession>A0ABQ3M834</accession>
<reference evidence="2" key="1">
    <citation type="journal article" date="2019" name="Int. J. Syst. Evol. Microbiol.">
        <title>The Global Catalogue of Microorganisms (GCM) 10K type strain sequencing project: providing services to taxonomists for standard genome sequencing and annotation.</title>
        <authorList>
            <consortium name="The Broad Institute Genomics Platform"/>
            <consortium name="The Broad Institute Genome Sequencing Center for Infectious Disease"/>
            <person name="Wu L."/>
            <person name="Ma J."/>
        </authorList>
    </citation>
    <scope>NUCLEOTIDE SEQUENCE [LARGE SCALE GENOMIC DNA]</scope>
    <source>
        <strain evidence="2">CGMCC 4.7367</strain>
    </source>
</reference>